<evidence type="ECO:0000256" key="1">
    <source>
        <dbReference type="SAM" id="MobiDB-lite"/>
    </source>
</evidence>
<dbReference type="OrthoDB" id="6379388at2759"/>
<dbReference type="Gene3D" id="3.40.1350.100">
    <property type="match status" value="2"/>
</dbReference>
<feature type="compositionally biased region" description="Basic and acidic residues" evidence="1">
    <location>
        <begin position="210"/>
        <end position="220"/>
    </location>
</feature>
<sequence>MNRFLHLPAYQLTSLPVYQFTSLPVYQFTSLPVYQFTSLPVYQFTSLPVYQFTSLPVHRLIGLSVLRSRHDVGCGRTGDVSGVVQTSRIRRMRGTSRVATRVRSLGMDLNNASSANETFQLPTPVGASVDGDFVLARIPEDNVQTSQIERKRLKHLRIPQSLRLDSVLAAALAAALIMLVPASLPARARVPGGKDASEPSGAASTVQRELAQDTNKERPFNRTLPVRSSTEQTRMSREQVLEKFQNIPLLMLTDMQGRGYKLNQASADSDAGADAVPLFMSPVEMIRFMRANSIPLEKSSIRLIGFEDGIKLAQPSRQAGHPKHVIVPSQEAVDQARVHAPAIRKRMEKHLIIPLFSCDGLTLSRDGIRSSPVFLDSRDLMTAWNLARRQNQKLPRRPKIIVGDALSLRLMLLDAGMESPIESIHIFPSEETLQWIAAQTHQKAPPKK</sequence>
<dbReference type="EMBL" id="VRMN01000008">
    <property type="protein sequence ID" value="KAA8492991.1"/>
    <property type="molecule type" value="Genomic_DNA"/>
</dbReference>
<dbReference type="AlphaFoldDB" id="A0A5J4YNA4"/>
<name>A0A5J4YNA4_PORPP</name>
<accession>A0A5J4YNA4</accession>
<feature type="region of interest" description="Disordered" evidence="1">
    <location>
        <begin position="188"/>
        <end position="236"/>
    </location>
</feature>
<dbReference type="Proteomes" id="UP000324585">
    <property type="component" value="Unassembled WGS sequence"/>
</dbReference>
<evidence type="ECO:0000313" key="3">
    <source>
        <dbReference type="Proteomes" id="UP000324585"/>
    </source>
</evidence>
<evidence type="ECO:0008006" key="4">
    <source>
        <dbReference type="Google" id="ProtNLM"/>
    </source>
</evidence>
<organism evidence="2 3">
    <name type="scientific">Porphyridium purpureum</name>
    <name type="common">Red alga</name>
    <name type="synonym">Porphyridium cruentum</name>
    <dbReference type="NCBI Taxonomy" id="35688"/>
    <lineage>
        <taxon>Eukaryota</taxon>
        <taxon>Rhodophyta</taxon>
        <taxon>Bangiophyceae</taxon>
        <taxon>Porphyridiales</taxon>
        <taxon>Porphyridiaceae</taxon>
        <taxon>Porphyridium</taxon>
    </lineage>
</organism>
<evidence type="ECO:0000313" key="2">
    <source>
        <dbReference type="EMBL" id="KAA8492991.1"/>
    </source>
</evidence>
<reference evidence="3" key="1">
    <citation type="journal article" date="2019" name="Nat. Commun.">
        <title>Expansion of phycobilisome linker gene families in mesophilic red algae.</title>
        <authorList>
            <person name="Lee J."/>
            <person name="Kim D."/>
            <person name="Bhattacharya D."/>
            <person name="Yoon H.S."/>
        </authorList>
    </citation>
    <scope>NUCLEOTIDE SEQUENCE [LARGE SCALE GENOMIC DNA]</scope>
    <source>
        <strain evidence="3">CCMP 1328</strain>
    </source>
</reference>
<proteinExistence type="predicted"/>
<protein>
    <recommendedName>
        <fullName evidence="4">Tic22-like family protein</fullName>
    </recommendedName>
</protein>
<comment type="caution">
    <text evidence="2">The sequence shown here is derived from an EMBL/GenBank/DDBJ whole genome shotgun (WGS) entry which is preliminary data.</text>
</comment>
<keyword evidence="3" id="KW-1185">Reference proteome</keyword>
<gene>
    <name evidence="2" type="ORF">FVE85_9263</name>
</gene>